<organism evidence="13 14">
    <name type="scientific">Pseudomonas panipatensis</name>
    <dbReference type="NCBI Taxonomy" id="428992"/>
    <lineage>
        <taxon>Bacteria</taxon>
        <taxon>Pseudomonadati</taxon>
        <taxon>Pseudomonadota</taxon>
        <taxon>Gammaproteobacteria</taxon>
        <taxon>Pseudomonadales</taxon>
        <taxon>Pseudomonadaceae</taxon>
        <taxon>Pseudomonas</taxon>
    </lineage>
</organism>
<evidence type="ECO:0000256" key="11">
    <source>
        <dbReference type="ARBA" id="ARBA00023136"/>
    </source>
</evidence>
<evidence type="ECO:0000256" key="8">
    <source>
        <dbReference type="ARBA" id="ARBA00022692"/>
    </source>
</evidence>
<dbReference type="PANTHER" id="PTHR37531">
    <property type="entry name" value="HEME EXPORTER PROTEIN D"/>
    <property type="match status" value="1"/>
</dbReference>
<keyword evidence="9 12" id="KW-0201">Cytochrome c-type biogenesis</keyword>
<evidence type="ECO:0000256" key="6">
    <source>
        <dbReference type="ARBA" id="ARBA00022475"/>
    </source>
</evidence>
<dbReference type="PANTHER" id="PTHR37531:SF1">
    <property type="entry name" value="HEME EXPORTER PROTEIN D"/>
    <property type="match status" value="1"/>
</dbReference>
<dbReference type="GO" id="GO:0017004">
    <property type="term" value="P:cytochrome complex assembly"/>
    <property type="evidence" value="ECO:0007669"/>
    <property type="project" value="UniProtKB-KW"/>
</dbReference>
<dbReference type="GO" id="GO:1903607">
    <property type="term" value="P:cytochrome c biosynthetic process"/>
    <property type="evidence" value="ECO:0007669"/>
    <property type="project" value="TreeGrafter"/>
</dbReference>
<evidence type="ECO:0000313" key="13">
    <source>
        <dbReference type="EMBL" id="SDH91183.1"/>
    </source>
</evidence>
<evidence type="ECO:0000256" key="2">
    <source>
        <dbReference type="ARBA" id="ARBA00004377"/>
    </source>
</evidence>
<comment type="function">
    <text evidence="1 12">Required for the export of heme to the periplasm for the biogenesis of c-type cytochromes.</text>
</comment>
<keyword evidence="5 12" id="KW-0813">Transport</keyword>
<keyword evidence="11 12" id="KW-0472">Membrane</keyword>
<evidence type="ECO:0000256" key="9">
    <source>
        <dbReference type="ARBA" id="ARBA00022748"/>
    </source>
</evidence>
<dbReference type="Pfam" id="PF04995">
    <property type="entry name" value="CcmD"/>
    <property type="match status" value="1"/>
</dbReference>
<sequence length="58" mass="6638">MSFESFGDFLAMGHHGPYVWSAYAISLVVLAINVASPILARKRYLQEEARRLRREANK</sequence>
<dbReference type="InterPro" id="IPR007078">
    <property type="entry name" value="Haem_export_protD_CcmD"/>
</dbReference>
<evidence type="ECO:0000256" key="5">
    <source>
        <dbReference type="ARBA" id="ARBA00022448"/>
    </source>
</evidence>
<keyword evidence="8 12" id="KW-0812">Transmembrane</keyword>
<dbReference type="InterPro" id="IPR052075">
    <property type="entry name" value="Heme_exporter_D"/>
</dbReference>
<dbReference type="Proteomes" id="UP000199636">
    <property type="component" value="Unassembled WGS sequence"/>
</dbReference>
<reference evidence="14" key="1">
    <citation type="submission" date="2016-10" db="EMBL/GenBank/DDBJ databases">
        <authorList>
            <person name="Varghese N."/>
            <person name="Submissions S."/>
        </authorList>
    </citation>
    <scope>NUCLEOTIDE SEQUENCE [LARGE SCALE GENOMIC DNA]</scope>
    <source>
        <strain evidence="14">CCM 7469</strain>
    </source>
</reference>
<dbReference type="GO" id="GO:0005886">
    <property type="term" value="C:plasma membrane"/>
    <property type="evidence" value="ECO:0007669"/>
    <property type="project" value="UniProtKB-SubCell"/>
</dbReference>
<protein>
    <recommendedName>
        <fullName evidence="4 12">Heme exporter protein D</fullName>
    </recommendedName>
</protein>
<evidence type="ECO:0000256" key="7">
    <source>
        <dbReference type="ARBA" id="ARBA00022519"/>
    </source>
</evidence>
<comment type="similarity">
    <text evidence="3 12">Belongs to the CcmD/CycX/HelD family.</text>
</comment>
<feature type="transmembrane region" description="Helical" evidence="12">
    <location>
        <begin position="20"/>
        <end position="40"/>
    </location>
</feature>
<keyword evidence="6 12" id="KW-1003">Cell membrane</keyword>
<evidence type="ECO:0000256" key="3">
    <source>
        <dbReference type="ARBA" id="ARBA00008741"/>
    </source>
</evidence>
<dbReference type="EMBL" id="FNDS01000004">
    <property type="protein sequence ID" value="SDH91183.1"/>
    <property type="molecule type" value="Genomic_DNA"/>
</dbReference>
<evidence type="ECO:0000256" key="1">
    <source>
        <dbReference type="ARBA" id="ARBA00002442"/>
    </source>
</evidence>
<evidence type="ECO:0000256" key="4">
    <source>
        <dbReference type="ARBA" id="ARBA00016461"/>
    </source>
</evidence>
<dbReference type="OrthoDB" id="9815607at2"/>
<accession>A0A1G8G9Y8</accession>
<comment type="subcellular location">
    <subcellularLocation>
        <location evidence="2 12">Cell inner membrane</location>
        <topology evidence="2 12">Single-pass membrane protein</topology>
    </subcellularLocation>
</comment>
<evidence type="ECO:0000256" key="10">
    <source>
        <dbReference type="ARBA" id="ARBA00022989"/>
    </source>
</evidence>
<dbReference type="GO" id="GO:0015886">
    <property type="term" value="P:heme transport"/>
    <property type="evidence" value="ECO:0007669"/>
    <property type="project" value="InterPro"/>
</dbReference>
<keyword evidence="10 12" id="KW-1133">Transmembrane helix</keyword>
<dbReference type="NCBIfam" id="TIGR03141">
    <property type="entry name" value="cytochro_ccmD"/>
    <property type="match status" value="1"/>
</dbReference>
<keyword evidence="7 12" id="KW-0997">Cell inner membrane</keyword>
<gene>
    <name evidence="13" type="ORF">SAMN05216272_104106</name>
</gene>
<evidence type="ECO:0000256" key="12">
    <source>
        <dbReference type="RuleBase" id="RU363101"/>
    </source>
</evidence>
<dbReference type="RefSeq" id="WP_090262540.1">
    <property type="nucleotide sequence ID" value="NZ_FNDS01000004.1"/>
</dbReference>
<name>A0A1G8G9Y8_9PSED</name>
<proteinExistence type="inferred from homology"/>
<keyword evidence="14" id="KW-1185">Reference proteome</keyword>
<evidence type="ECO:0000313" key="14">
    <source>
        <dbReference type="Proteomes" id="UP000199636"/>
    </source>
</evidence>
<dbReference type="STRING" id="428992.SAMN05216272_104106"/>
<dbReference type="AlphaFoldDB" id="A0A1G8G9Y8"/>